<evidence type="ECO:0000256" key="6">
    <source>
        <dbReference type="ARBA" id="ARBA00023136"/>
    </source>
</evidence>
<dbReference type="SUPFAM" id="SSF103481">
    <property type="entry name" value="Multidrug resistance efflux transporter EmrE"/>
    <property type="match status" value="1"/>
</dbReference>
<feature type="transmembrane region" description="Helical" evidence="7">
    <location>
        <begin position="256"/>
        <end position="277"/>
    </location>
</feature>
<dbReference type="PANTHER" id="PTHR31376">
    <property type="entry name" value="OS09G0467300 PROTEIN-RELATED"/>
    <property type="match status" value="1"/>
</dbReference>
<evidence type="ECO:0000256" key="4">
    <source>
        <dbReference type="ARBA" id="ARBA00022692"/>
    </source>
</evidence>
<comment type="caution">
    <text evidence="8">The sequence shown here is derived from an EMBL/GenBank/DDBJ whole genome shotgun (WGS) entry which is preliminary data.</text>
</comment>
<organism evidence="8 9">
    <name type="scientific">Capsicum baccatum</name>
    <name type="common">Peruvian pepper</name>
    <dbReference type="NCBI Taxonomy" id="33114"/>
    <lineage>
        <taxon>Eukaryota</taxon>
        <taxon>Viridiplantae</taxon>
        <taxon>Streptophyta</taxon>
        <taxon>Embryophyta</taxon>
        <taxon>Tracheophyta</taxon>
        <taxon>Spermatophyta</taxon>
        <taxon>Magnoliopsida</taxon>
        <taxon>eudicotyledons</taxon>
        <taxon>Gunneridae</taxon>
        <taxon>Pentapetalae</taxon>
        <taxon>asterids</taxon>
        <taxon>lamiids</taxon>
        <taxon>Solanales</taxon>
        <taxon>Solanaceae</taxon>
        <taxon>Solanoideae</taxon>
        <taxon>Capsiceae</taxon>
        <taxon>Capsicum</taxon>
    </lineage>
</organism>
<keyword evidence="5 7" id="KW-1133">Transmembrane helix</keyword>
<proteinExistence type="inferred from homology"/>
<evidence type="ECO:0000313" key="8">
    <source>
        <dbReference type="EMBL" id="PHT32381.1"/>
    </source>
</evidence>
<feature type="transmembrane region" description="Helical" evidence="7">
    <location>
        <begin position="209"/>
        <end position="236"/>
    </location>
</feature>
<keyword evidence="9" id="KW-1185">Reference proteome</keyword>
<evidence type="ECO:0000256" key="7">
    <source>
        <dbReference type="RuleBase" id="RU368015"/>
    </source>
</evidence>
<keyword evidence="4 7" id="KW-0812">Transmembrane</keyword>
<evidence type="ECO:0000313" key="9">
    <source>
        <dbReference type="Proteomes" id="UP000224567"/>
    </source>
</evidence>
<dbReference type="GO" id="GO:0016020">
    <property type="term" value="C:membrane"/>
    <property type="evidence" value="ECO:0007669"/>
    <property type="project" value="UniProtKB-SubCell"/>
</dbReference>
<dbReference type="GO" id="GO:0005345">
    <property type="term" value="F:purine nucleobase transmembrane transporter activity"/>
    <property type="evidence" value="ECO:0007669"/>
    <property type="project" value="UniProtKB-UniRule"/>
</dbReference>
<dbReference type="Proteomes" id="UP000224567">
    <property type="component" value="Unassembled WGS sequence"/>
</dbReference>
<evidence type="ECO:0000256" key="3">
    <source>
        <dbReference type="ARBA" id="ARBA00022448"/>
    </source>
</evidence>
<reference evidence="9" key="2">
    <citation type="journal article" date="2017" name="J. Anim. Genet.">
        <title>Multiple reference genome sequences of hot pepper reveal the massive evolution of plant disease resistance genes by retroduplication.</title>
        <authorList>
            <person name="Kim S."/>
            <person name="Park J."/>
            <person name="Yeom S.-I."/>
            <person name="Kim Y.-M."/>
            <person name="Seo E."/>
            <person name="Kim K.-T."/>
            <person name="Kim M.-S."/>
            <person name="Lee J.M."/>
            <person name="Cheong K."/>
            <person name="Shin H.-S."/>
            <person name="Kim S.-B."/>
            <person name="Han K."/>
            <person name="Lee J."/>
            <person name="Park M."/>
            <person name="Lee H.-A."/>
            <person name="Lee H.-Y."/>
            <person name="Lee Y."/>
            <person name="Oh S."/>
            <person name="Lee J.H."/>
            <person name="Choi E."/>
            <person name="Choi E."/>
            <person name="Lee S.E."/>
            <person name="Jeon J."/>
            <person name="Kim H."/>
            <person name="Choi G."/>
            <person name="Song H."/>
            <person name="Lee J."/>
            <person name="Lee S.-C."/>
            <person name="Kwon J.-K."/>
            <person name="Lee H.-Y."/>
            <person name="Koo N."/>
            <person name="Hong Y."/>
            <person name="Kim R.W."/>
            <person name="Kang W.-H."/>
            <person name="Huh J.H."/>
            <person name="Kang B.-C."/>
            <person name="Yang T.-J."/>
            <person name="Lee Y.-H."/>
            <person name="Bennetzen J.L."/>
            <person name="Choi D."/>
        </authorList>
    </citation>
    <scope>NUCLEOTIDE SEQUENCE [LARGE SCALE GENOMIC DNA]</scope>
    <source>
        <strain evidence="9">cv. PBC81</strain>
    </source>
</reference>
<feature type="transmembrane region" description="Helical" evidence="7">
    <location>
        <begin position="145"/>
        <end position="164"/>
    </location>
</feature>
<dbReference type="InterPro" id="IPR030182">
    <property type="entry name" value="PUP_plant"/>
</dbReference>
<dbReference type="STRING" id="33114.A0A2G2VHB2"/>
<reference evidence="8 9" key="1">
    <citation type="journal article" date="2017" name="Genome Biol.">
        <title>New reference genome sequences of hot pepper reveal the massive evolution of plant disease-resistance genes by retroduplication.</title>
        <authorList>
            <person name="Kim S."/>
            <person name="Park J."/>
            <person name="Yeom S.I."/>
            <person name="Kim Y.M."/>
            <person name="Seo E."/>
            <person name="Kim K.T."/>
            <person name="Kim M.S."/>
            <person name="Lee J.M."/>
            <person name="Cheong K."/>
            <person name="Shin H.S."/>
            <person name="Kim S.B."/>
            <person name="Han K."/>
            <person name="Lee J."/>
            <person name="Park M."/>
            <person name="Lee H.A."/>
            <person name="Lee H.Y."/>
            <person name="Lee Y."/>
            <person name="Oh S."/>
            <person name="Lee J.H."/>
            <person name="Choi E."/>
            <person name="Choi E."/>
            <person name="Lee S.E."/>
            <person name="Jeon J."/>
            <person name="Kim H."/>
            <person name="Choi G."/>
            <person name="Song H."/>
            <person name="Lee J."/>
            <person name="Lee S.C."/>
            <person name="Kwon J.K."/>
            <person name="Lee H.Y."/>
            <person name="Koo N."/>
            <person name="Hong Y."/>
            <person name="Kim R.W."/>
            <person name="Kang W.H."/>
            <person name="Huh J.H."/>
            <person name="Kang B.C."/>
            <person name="Yang T.J."/>
            <person name="Lee Y.H."/>
            <person name="Bennetzen J.L."/>
            <person name="Choi D."/>
        </authorList>
    </citation>
    <scope>NUCLEOTIDE SEQUENCE [LARGE SCALE GENOMIC DNA]</scope>
    <source>
        <strain evidence="9">cv. PBC81</strain>
    </source>
</reference>
<comment type="similarity">
    <text evidence="2 7">Belongs to the purine permeases (TC 2.A.7.14) family.</text>
</comment>
<evidence type="ECO:0000256" key="1">
    <source>
        <dbReference type="ARBA" id="ARBA00004141"/>
    </source>
</evidence>
<gene>
    <name evidence="8" type="ORF">CQW23_28718</name>
</gene>
<comment type="subcellular location">
    <subcellularLocation>
        <location evidence="1 7">Membrane</location>
        <topology evidence="1 7">Multi-pass membrane protein</topology>
    </subcellularLocation>
</comment>
<dbReference type="OrthoDB" id="1287929at2759"/>
<keyword evidence="3 7" id="KW-0813">Transport</keyword>
<dbReference type="EMBL" id="MLFT02000012">
    <property type="protein sequence ID" value="PHT32381.1"/>
    <property type="molecule type" value="Genomic_DNA"/>
</dbReference>
<name>A0A2G2VHB2_CAPBA</name>
<dbReference type="Pfam" id="PF16913">
    <property type="entry name" value="PUNUT"/>
    <property type="match status" value="1"/>
</dbReference>
<protein>
    <recommendedName>
        <fullName evidence="7">Probable purine permease</fullName>
    </recommendedName>
</protein>
<evidence type="ECO:0000256" key="2">
    <source>
        <dbReference type="ARBA" id="ARBA00006213"/>
    </source>
</evidence>
<feature type="transmembrane region" description="Helical" evidence="7">
    <location>
        <begin position="89"/>
        <end position="108"/>
    </location>
</feature>
<evidence type="ECO:0000256" key="5">
    <source>
        <dbReference type="ARBA" id="ARBA00022989"/>
    </source>
</evidence>
<accession>A0A2G2VHB2</accession>
<feature type="transmembrane region" description="Helical" evidence="7">
    <location>
        <begin position="176"/>
        <end position="197"/>
    </location>
</feature>
<comment type="caution">
    <text evidence="7">Lacks conserved residue(s) required for the propagation of feature annotation.</text>
</comment>
<feature type="transmembrane region" description="Helical" evidence="7">
    <location>
        <begin position="284"/>
        <end position="303"/>
    </location>
</feature>
<dbReference type="PANTHER" id="PTHR31376:SF51">
    <property type="entry name" value="PURINE PERMEASE 1-LIKE"/>
    <property type="match status" value="1"/>
</dbReference>
<feature type="transmembrane region" description="Helical" evidence="7">
    <location>
        <begin position="315"/>
        <end position="332"/>
    </location>
</feature>
<dbReference type="InterPro" id="IPR037185">
    <property type="entry name" value="EmrE-like"/>
</dbReference>
<sequence>MESQTAIANPTMKKILILVNSVILFTSTCAGPLTTRLYFVRGGSRIWLSCTSITGGFPLTIFLLVIAYFHRKKSNGLDNTKIFLMTRKLFIASVISGLVTGMVNYFYSYGSAKLPVSTSCLLSSTQLVFTAIFAFIIVKQKFTSYSINAVVLLTIGAGILALGANSDRPRGESSKTYIAGFIMILLAALFYGFVLAFNEVSFRKTKKAIAFTLVLEFQMMMCFFATAFCVVGMLISKDFQAIPRDAKQFELGEDKYYMVIVLNALIWQIYFVGAVGVTCYSSALLSGILIAASLSVTEVIAVIFFHEKFGGEKGFSLALSLWGFVSYFYGATKQNKKRKNINTEVEVTQSPPI</sequence>
<dbReference type="AlphaFoldDB" id="A0A2G2VHB2"/>
<feature type="transmembrane region" description="Helical" evidence="7">
    <location>
        <begin position="114"/>
        <end position="138"/>
    </location>
</feature>
<keyword evidence="6 7" id="KW-0472">Membrane</keyword>
<feature type="transmembrane region" description="Helical" evidence="7">
    <location>
        <begin position="46"/>
        <end position="69"/>
    </location>
</feature>
<dbReference type="GO" id="GO:0015211">
    <property type="term" value="F:purine nucleoside transmembrane transporter activity"/>
    <property type="evidence" value="ECO:0007669"/>
    <property type="project" value="UniProtKB-UniRule"/>
</dbReference>